<dbReference type="PANTHER" id="PTHR30307:SF0">
    <property type="entry name" value="S-ADENOSYLMETHIONINE:TRNA RIBOSYLTRANSFERASE-ISOMERASE"/>
    <property type="match status" value="1"/>
</dbReference>
<dbReference type="Proteomes" id="UP000005496">
    <property type="component" value="Unassembled WGS sequence"/>
</dbReference>
<dbReference type="NCBIfam" id="NF001140">
    <property type="entry name" value="PRK00147.1"/>
    <property type="match status" value="1"/>
</dbReference>
<dbReference type="InterPro" id="IPR042119">
    <property type="entry name" value="QueA_dom2"/>
</dbReference>
<dbReference type="PANTHER" id="PTHR30307">
    <property type="entry name" value="S-ADENOSYLMETHIONINE:TRNA RIBOSYLTRANSFERASE-ISOMERASE"/>
    <property type="match status" value="1"/>
</dbReference>
<dbReference type="Pfam" id="PF02547">
    <property type="entry name" value="Queuosine_synth"/>
    <property type="match status" value="1"/>
</dbReference>
<keyword evidence="1 5" id="KW-0963">Cytoplasm</keyword>
<sequence>MSISEDFDLENYDYELDPARIASWPTPDRSESRLLMLDRQGGELQEDRFENIDQHLEPGSLLVVNNSKVLPARLMGHKESSGSVEFLLLTPLPLISPAMENREKKARVECLVRASRRPRPGDWVYFAENVRFRLVQDLDQGRAKGDLFWTGDLGDFFVRYGHVPLPPYIKRQDEPQDVNRYQTVYAHPDKQGSVAAPTAGMHFTPKLCHRLEDLGCMWAEVCLYVGYGTFSPVKSADIRQHVMHPEYIEVGSQAAESIRAARAQGRKVVAVGTTTVRTLESVCRMKGRVEPFTGWSDLYIYPGFKFEAVDQLITNFHLPKSSLLIMVSAFAGRRKILHSYQYAREKGFRFFSYGDAMFIK</sequence>
<proteinExistence type="inferred from homology"/>
<evidence type="ECO:0000313" key="7">
    <source>
        <dbReference type="Proteomes" id="UP000005496"/>
    </source>
</evidence>
<dbReference type="HAMAP" id="MF_00113">
    <property type="entry name" value="QueA"/>
    <property type="match status" value="1"/>
</dbReference>
<dbReference type="EMBL" id="ACJN02000004">
    <property type="protein sequence ID" value="EFI32948.1"/>
    <property type="molecule type" value="Genomic_DNA"/>
</dbReference>
<accession>D6SUG8</accession>
<dbReference type="SUPFAM" id="SSF111337">
    <property type="entry name" value="QueA-like"/>
    <property type="match status" value="1"/>
</dbReference>
<dbReference type="Gene3D" id="2.40.10.240">
    <property type="entry name" value="QueA-like"/>
    <property type="match status" value="1"/>
</dbReference>
<comment type="function">
    <text evidence="5">Transfers and isomerizes the ribose moiety from AdoMet to the 7-aminomethyl group of 7-deazaguanine (preQ1-tRNA) to give epoxyqueuosine (oQ-tRNA).</text>
</comment>
<dbReference type="OrthoDB" id="9805933at2"/>
<evidence type="ECO:0000256" key="1">
    <source>
        <dbReference type="ARBA" id="ARBA00022490"/>
    </source>
</evidence>
<dbReference type="InterPro" id="IPR036100">
    <property type="entry name" value="QueA_sf"/>
</dbReference>
<name>D6SUG8_9BACT</name>
<evidence type="ECO:0000256" key="3">
    <source>
        <dbReference type="ARBA" id="ARBA00022691"/>
    </source>
</evidence>
<dbReference type="InterPro" id="IPR042118">
    <property type="entry name" value="QueA_dom1"/>
</dbReference>
<evidence type="ECO:0000256" key="4">
    <source>
        <dbReference type="ARBA" id="ARBA00022785"/>
    </source>
</evidence>
<dbReference type="eggNOG" id="COG0809">
    <property type="taxonomic scope" value="Bacteria"/>
</dbReference>
<dbReference type="GO" id="GO:0008616">
    <property type="term" value="P:tRNA queuosine(34) biosynthetic process"/>
    <property type="evidence" value="ECO:0007669"/>
    <property type="project" value="UniProtKB-UniRule"/>
</dbReference>
<keyword evidence="4 5" id="KW-0671">Queuosine biosynthesis</keyword>
<protein>
    <recommendedName>
        <fullName evidence="5">S-adenosylmethionine:tRNA ribosyltransferase-isomerase</fullName>
        <ecNumber evidence="5">2.4.99.17</ecNumber>
    </recommendedName>
    <alternativeName>
        <fullName evidence="5">Queuosine biosynthesis protein QueA</fullName>
    </alternativeName>
</protein>
<dbReference type="UniPathway" id="UPA00392"/>
<comment type="pathway">
    <text evidence="5">tRNA modification; tRNA-queuosine biosynthesis.</text>
</comment>
<evidence type="ECO:0000256" key="5">
    <source>
        <dbReference type="HAMAP-Rule" id="MF_00113"/>
    </source>
</evidence>
<evidence type="ECO:0000256" key="2">
    <source>
        <dbReference type="ARBA" id="ARBA00022679"/>
    </source>
</evidence>
<comment type="subunit">
    <text evidence="5">Monomer.</text>
</comment>
<dbReference type="NCBIfam" id="TIGR00113">
    <property type="entry name" value="queA"/>
    <property type="match status" value="1"/>
</dbReference>
<dbReference type="RefSeq" id="WP_008871641.1">
    <property type="nucleotide sequence ID" value="NZ_ACJN02000004.1"/>
</dbReference>
<comment type="caution">
    <text evidence="6">The sequence shown here is derived from an EMBL/GenBank/DDBJ whole genome shotgun (WGS) entry which is preliminary data.</text>
</comment>
<keyword evidence="3 5" id="KW-0949">S-adenosyl-L-methionine</keyword>
<gene>
    <name evidence="5" type="primary">queA</name>
    <name evidence="6" type="ORF">Dthio_PD0262</name>
</gene>
<evidence type="ECO:0000313" key="6">
    <source>
        <dbReference type="EMBL" id="EFI32948.1"/>
    </source>
</evidence>
<organism evidence="6 7">
    <name type="scientific">Desulfonatronospira thiodismutans ASO3-1</name>
    <dbReference type="NCBI Taxonomy" id="555779"/>
    <lineage>
        <taxon>Bacteria</taxon>
        <taxon>Pseudomonadati</taxon>
        <taxon>Thermodesulfobacteriota</taxon>
        <taxon>Desulfovibrionia</taxon>
        <taxon>Desulfovibrionales</taxon>
        <taxon>Desulfonatronovibrionaceae</taxon>
        <taxon>Desulfonatronospira</taxon>
    </lineage>
</organism>
<reference evidence="6" key="1">
    <citation type="submission" date="2010-05" db="EMBL/GenBank/DDBJ databases">
        <title>The draft genome of Desulfonatronospira thiodismutans ASO3-1.</title>
        <authorList>
            <consortium name="US DOE Joint Genome Institute (JGI-PGF)"/>
            <person name="Lucas S."/>
            <person name="Copeland A."/>
            <person name="Lapidus A."/>
            <person name="Cheng J.-F."/>
            <person name="Bruce D."/>
            <person name="Goodwin L."/>
            <person name="Pitluck S."/>
            <person name="Chertkov O."/>
            <person name="Brettin T."/>
            <person name="Detter J.C."/>
            <person name="Han C."/>
            <person name="Land M.L."/>
            <person name="Hauser L."/>
            <person name="Kyrpides N."/>
            <person name="Mikhailova N."/>
            <person name="Muyzer G."/>
            <person name="Woyke T."/>
        </authorList>
    </citation>
    <scope>NUCLEOTIDE SEQUENCE [LARGE SCALE GENOMIC DNA]</scope>
    <source>
        <strain evidence="6">ASO3-1</strain>
    </source>
</reference>
<comment type="subcellular location">
    <subcellularLocation>
        <location evidence="5">Cytoplasm</location>
    </subcellularLocation>
</comment>
<dbReference type="GO" id="GO:0051075">
    <property type="term" value="F:S-adenosylmethionine:tRNA ribosyltransferase-isomerase activity"/>
    <property type="evidence" value="ECO:0007669"/>
    <property type="project" value="UniProtKB-EC"/>
</dbReference>
<dbReference type="GO" id="GO:0005737">
    <property type="term" value="C:cytoplasm"/>
    <property type="evidence" value="ECO:0007669"/>
    <property type="project" value="UniProtKB-SubCell"/>
</dbReference>
<comment type="catalytic activity">
    <reaction evidence="5">
        <text>7-aminomethyl-7-carbaguanosine(34) in tRNA + S-adenosyl-L-methionine = epoxyqueuosine(34) in tRNA + adenine + L-methionine + 2 H(+)</text>
        <dbReference type="Rhea" id="RHEA:32155"/>
        <dbReference type="Rhea" id="RHEA-COMP:10342"/>
        <dbReference type="Rhea" id="RHEA-COMP:18582"/>
        <dbReference type="ChEBI" id="CHEBI:15378"/>
        <dbReference type="ChEBI" id="CHEBI:16708"/>
        <dbReference type="ChEBI" id="CHEBI:57844"/>
        <dbReference type="ChEBI" id="CHEBI:59789"/>
        <dbReference type="ChEBI" id="CHEBI:82833"/>
        <dbReference type="ChEBI" id="CHEBI:194443"/>
        <dbReference type="EC" id="2.4.99.17"/>
    </reaction>
</comment>
<dbReference type="EC" id="2.4.99.17" evidence="5"/>
<dbReference type="InterPro" id="IPR003699">
    <property type="entry name" value="QueA"/>
</dbReference>
<keyword evidence="7" id="KW-1185">Reference proteome</keyword>
<dbReference type="AlphaFoldDB" id="D6SUG8"/>
<dbReference type="Gene3D" id="3.40.1780.10">
    <property type="entry name" value="QueA-like"/>
    <property type="match status" value="1"/>
</dbReference>
<comment type="similarity">
    <text evidence="5">Belongs to the QueA family.</text>
</comment>
<keyword evidence="2 5" id="KW-0808">Transferase</keyword>